<sequence length="418" mass="47801">MITYNISKKQARLFLLQHQGLISGGLPGGKTGIYEFVRHVGCIQYDPLNIAGHNHELVLQARVPGFIPAQANELLYQDRLLTDGWDKNMSIYCTEDWPCFQRLREAASGHHQRNEPLEATVLQVRDALSQRGPLSSLDLEGKEKIDWAWAPARLSRAALETMYFRGEVSIHHRVHTRRYYDFTSRLLPEQVVAAADPNPTTEQYHDWYVQRRIGSIGLQWNKSGDGWLGISGLKSKERTAAVQRLLQIDSLREVHVEGIKLPLYMRTMDAPELEAVLQLEEEAEDSGRSHSTVNFAAALAPLDNLLWDRELIRQLFGFHYRWEVYKPVVEREYGYYVLPLLYGDRFIGRFEPVMNRKSGILTITRWWWEPEEVLTAEMVPALRQALSCLARCTGASAIQFPPEVVKTCGLEALETASL</sequence>
<comment type="caution">
    <text evidence="1">The sequence shown here is derived from an EMBL/GenBank/DDBJ whole genome shotgun (WGS) entry which is preliminary data.</text>
</comment>
<name>A0ABX3HPG5_PAEBO</name>
<dbReference type="Proteomes" id="UP000187412">
    <property type="component" value="Unassembled WGS sequence"/>
</dbReference>
<protein>
    <recommendedName>
        <fullName evidence="3">Winged helix-turn-helix domain-containing protein</fullName>
    </recommendedName>
</protein>
<gene>
    <name evidence="1" type="ORF">BSK56_04200</name>
</gene>
<evidence type="ECO:0008006" key="3">
    <source>
        <dbReference type="Google" id="ProtNLM"/>
    </source>
</evidence>
<dbReference type="RefSeq" id="WP_076109469.1">
    <property type="nucleotide sequence ID" value="NZ_MPTB01000004.1"/>
</dbReference>
<evidence type="ECO:0000313" key="1">
    <source>
        <dbReference type="EMBL" id="OMD51832.1"/>
    </source>
</evidence>
<dbReference type="Pfam" id="PF06224">
    <property type="entry name" value="AlkZ-like"/>
    <property type="match status" value="1"/>
</dbReference>
<dbReference type="EMBL" id="MPTB01000004">
    <property type="protein sequence ID" value="OMD51832.1"/>
    <property type="molecule type" value="Genomic_DNA"/>
</dbReference>
<dbReference type="PANTHER" id="PTHR30528">
    <property type="entry name" value="CYTOPLASMIC PROTEIN"/>
    <property type="match status" value="1"/>
</dbReference>
<accession>A0ABX3HPG5</accession>
<dbReference type="InterPro" id="IPR009351">
    <property type="entry name" value="AlkZ-like"/>
</dbReference>
<organism evidence="1 2">
    <name type="scientific">Paenibacillus borealis</name>
    <dbReference type="NCBI Taxonomy" id="160799"/>
    <lineage>
        <taxon>Bacteria</taxon>
        <taxon>Bacillati</taxon>
        <taxon>Bacillota</taxon>
        <taxon>Bacilli</taxon>
        <taxon>Bacillales</taxon>
        <taxon>Paenibacillaceae</taxon>
        <taxon>Paenibacillus</taxon>
    </lineage>
</organism>
<proteinExistence type="predicted"/>
<dbReference type="PANTHER" id="PTHR30528:SF0">
    <property type="entry name" value="CYTOPLASMIC PROTEIN"/>
    <property type="match status" value="1"/>
</dbReference>
<evidence type="ECO:0000313" key="2">
    <source>
        <dbReference type="Proteomes" id="UP000187412"/>
    </source>
</evidence>
<keyword evidence="2" id="KW-1185">Reference proteome</keyword>
<reference evidence="1 2" key="1">
    <citation type="submission" date="2016-10" db="EMBL/GenBank/DDBJ databases">
        <title>Paenibacillus species isolates.</title>
        <authorList>
            <person name="Beno S.M."/>
        </authorList>
    </citation>
    <scope>NUCLEOTIDE SEQUENCE [LARGE SCALE GENOMIC DNA]</scope>
    <source>
        <strain evidence="1 2">FSL H7-0744</strain>
    </source>
</reference>